<reference evidence="1" key="1">
    <citation type="submission" date="2019-08" db="EMBL/GenBank/DDBJ databases">
        <title>The genome of the North American firefly Photinus pyralis.</title>
        <authorList>
            <consortium name="Photinus pyralis genome working group"/>
            <person name="Fallon T.R."/>
            <person name="Sander Lower S.E."/>
            <person name="Weng J.-K."/>
        </authorList>
    </citation>
    <scope>NUCLEOTIDE SEQUENCE</scope>
    <source>
        <strain evidence="1">TRF0915ILg1</strain>
        <tissue evidence="1">Whole body</tissue>
    </source>
</reference>
<evidence type="ECO:0000313" key="1">
    <source>
        <dbReference type="EMBL" id="KAF2905124.1"/>
    </source>
</evidence>
<dbReference type="PANTHER" id="PTHR47510">
    <property type="entry name" value="REVERSE TRANSCRIPTASE DOMAIN-CONTAINING PROTEIN"/>
    <property type="match status" value="1"/>
</dbReference>
<gene>
    <name evidence="1" type="ORF">ILUMI_01051</name>
</gene>
<proteinExistence type="predicted"/>
<keyword evidence="2" id="KW-1185">Reference proteome</keyword>
<organism evidence="1 2">
    <name type="scientific">Ignelater luminosus</name>
    <name type="common">Cucubano</name>
    <name type="synonym">Pyrophorus luminosus</name>
    <dbReference type="NCBI Taxonomy" id="2038154"/>
    <lineage>
        <taxon>Eukaryota</taxon>
        <taxon>Metazoa</taxon>
        <taxon>Ecdysozoa</taxon>
        <taxon>Arthropoda</taxon>
        <taxon>Hexapoda</taxon>
        <taxon>Insecta</taxon>
        <taxon>Pterygota</taxon>
        <taxon>Neoptera</taxon>
        <taxon>Endopterygota</taxon>
        <taxon>Coleoptera</taxon>
        <taxon>Polyphaga</taxon>
        <taxon>Elateriformia</taxon>
        <taxon>Elateroidea</taxon>
        <taxon>Elateridae</taxon>
        <taxon>Agrypninae</taxon>
        <taxon>Pyrophorini</taxon>
        <taxon>Ignelater</taxon>
    </lineage>
</organism>
<dbReference type="AlphaFoldDB" id="A0A8K0DG25"/>
<protein>
    <submittedName>
        <fullName evidence="1">Uncharacterized protein</fullName>
    </submittedName>
</protein>
<dbReference type="Gene3D" id="3.30.70.1820">
    <property type="entry name" value="L1 transposable element, RRM domain"/>
    <property type="match status" value="1"/>
</dbReference>
<accession>A0A8K0DG25</accession>
<dbReference type="EMBL" id="VTPC01000601">
    <property type="protein sequence ID" value="KAF2905124.1"/>
    <property type="molecule type" value="Genomic_DNA"/>
</dbReference>
<comment type="caution">
    <text evidence="1">The sequence shown here is derived from an EMBL/GenBank/DDBJ whole genome shotgun (WGS) entry which is preliminary data.</text>
</comment>
<name>A0A8K0DG25_IGNLU</name>
<evidence type="ECO:0000313" key="2">
    <source>
        <dbReference type="Proteomes" id="UP000801492"/>
    </source>
</evidence>
<dbReference type="Proteomes" id="UP000801492">
    <property type="component" value="Unassembled WGS sequence"/>
</dbReference>
<sequence length="433" mass="49057">MPEKLNENLEDSEIDIFEKKLNVHVPKEAIERIHRTGRHSEGKTRPVIIKFLSYETMQQVLNNKKKLKVDRLKTLFDKHAPWQQLTITKKPTPWSTDNVKLLITLRDKPKDRFKRTKSAEAWEYYRMLRNYTTTAIRNEKKAYLQSKIQNNSKMLWKELKRLSVVSSKKDDPNLCGNVDEVNDYFINSVPLLPVDNTVLEFYANNTTVHNRFSFRLISNEDVLKIIKSLKSNAVGSNNINANMIKLSSPYIVQFVVYIPIAKTEHPAENKDFRPISIVPTLSKIFEKVINSQLREHLSYNNLLPVHQSGSRPGHNTSTALLNITDDVYTSYDNGKTILRFKGLSGDAVAATVSAAVGLGRSVNRLAVPPVTINGVAVPFVDETKNLGLPLVKSGFKPPTTGPVEEPSQDFLYTLESLNNIEKNPGLFLTSLLS</sequence>
<dbReference type="OrthoDB" id="6781885at2759"/>
<dbReference type="PANTHER" id="PTHR47510:SF3">
    <property type="entry name" value="ENDO_EXONUCLEASE_PHOSPHATASE DOMAIN-CONTAINING PROTEIN"/>
    <property type="match status" value="1"/>
</dbReference>